<dbReference type="InterPro" id="IPR002017">
    <property type="entry name" value="Spectrin_repeat"/>
</dbReference>
<dbReference type="Pfam" id="PF00435">
    <property type="entry name" value="Spectrin"/>
    <property type="match status" value="1"/>
</dbReference>
<dbReference type="PANTHER" id="PTHR47535:SF1">
    <property type="entry name" value="NESPRIN-1"/>
    <property type="match status" value="1"/>
</dbReference>
<dbReference type="SMART" id="SM00150">
    <property type="entry name" value="SPEC"/>
    <property type="match status" value="4"/>
</dbReference>
<dbReference type="Proteomes" id="UP001558652">
    <property type="component" value="Unassembled WGS sequence"/>
</dbReference>
<evidence type="ECO:0000256" key="4">
    <source>
        <dbReference type="ARBA" id="ARBA00022989"/>
    </source>
</evidence>
<evidence type="ECO:0000256" key="3">
    <source>
        <dbReference type="ARBA" id="ARBA00022737"/>
    </source>
</evidence>
<sequence>MFLISASIFLERTGKMGVCESLDAREASLEDLQQCAEELKEKCSPTVVSQLEEEVEAALEEWHQVSSNLTSLCSKYERAATLWHNYREASRHVQQWIDSSSKLPPDSLDIGALQDEFEAQKRALGELEKLAGEISARVDAPLVLEAELRQLGESLKQAQETLAQLQPSCQQQLQQKKLLAQQTAAANQHIAAVQQSLSHDHEGNLTEKLVALRDHLVDLGKTEADIHSVKLSTDQLSSYAKHEINIVDTLKLWQQVFRETFQEYHRLSAKLVASGDAAAVLTLWHDYLIHVNNFLESSIPDQYHLLNEHQHLCQVHHNVLSCQEALLNKRGSIQTLPQEEEKGAYSQEYSTVSQMDTCFVEQFNSLTNLHNETLAKIMDRQTQDMLDKMREGEDQEKLLHNQLTKLVVMCEDNALSNSLRMEHAAIAHRISNLRAALQTWKGYLIRVNDYIEVYENQVNKIQKALTDVHNDLNPYKLSDKADSPVSTPLAPCLMPHSILIEQLDKMKSVNKRLANLDPELETLIETKERLKESLSPSDMKAVAQRVWLLQQQHADLEHQLTMASQSIEQRLQLANMYDKRQARFMAWVDGLEDKLSRLANGLLEAGDVLNRLETELAADVSLKRREMDWLTMTGAELMAAEQGHSSERANHLSTSLARVSEAWRKILSATDIRAAKLRSIIQGLSQLEARMEELREWLHKIDSKLLVPISLDTANKQDMDNRLSVHEELQKEIEMKSSEIGDVLNLCEILLNDCDSCDIRLNTDGITLAMNNLEKRWKAVCVTSAERKLALVSLWALIQQIVGLTKELEEWLKEQERKIDSIIKRLEVSLHDQLPQIFQDAQNAELDLRIGGGQNVTLLEELYSKFSRSGSSGEVALNARSVLGWWYEVKQKAADAEATARRQLDLLASFRSSHARALEILTRVDALLTMAELIHSPDEAQEQVKAKTAQATASEPSRPRSIFRRCRCSAIVLCSCSTVPCDRGCPGVVKVPGNPTVPKKLKSPVHISAAVLFVSWCANAKRVNQSTIVSTRNPTQNMTSASSRRGKIEKEMDRNTENDVFREADVFGLELISISLPEDVVKIQTMIDEYQNLWQSITTRLDQLKEKKFVVNENETKMMKNQSVEVSTLKFEADKSTQVNTLPPAATPLMRKDAYMLELKKTCQELHSLLDKLEYEESKSHHEMSKSLGRCLSTVELVRHLSDMLIEQCSATSEDAMAEDVERLTTRFNHLYKQVQLKEETLRQSSTSGRLTCPLCSRRNWKQLDNDLWRLEQWLQHAQATMATHPSTPPSNIEQLEDLIQDHRELLLDLDSHRSLVVSLNIVGSHLAEHSDDEDRASELRCRLEAANTRWEAVCSSATSYHNILQVALMQNEEFHDTMTELLDWLERTEIVIRQSEPVDVAEPTHVIKAKYEKFKHKGTLIAFESVGSQAVPHDPISPTIKWNGRALAQNPQGSVDRSRSLKQLDPTSPDSPPGSPHGLANRLRHQSPPTPLWTKHRPAWRILHHASGTGRYGWLCGISQATNGPNPPSRTRLGKSQALRAQTVGHRVTRVPPL</sequence>
<feature type="coiled-coil region" evidence="6">
    <location>
        <begin position="22"/>
        <end position="68"/>
    </location>
</feature>
<comment type="subcellular location">
    <subcellularLocation>
        <location evidence="1">Membrane</location>
    </subcellularLocation>
</comment>
<evidence type="ECO:0000256" key="6">
    <source>
        <dbReference type="SAM" id="Coils"/>
    </source>
</evidence>
<gene>
    <name evidence="8" type="ORF">AAG570_006452</name>
</gene>
<keyword evidence="6" id="KW-0175">Coiled coil</keyword>
<evidence type="ECO:0000313" key="8">
    <source>
        <dbReference type="EMBL" id="KAL1139468.1"/>
    </source>
</evidence>
<dbReference type="GO" id="GO:0005737">
    <property type="term" value="C:cytoplasm"/>
    <property type="evidence" value="ECO:0007669"/>
    <property type="project" value="UniProtKB-ARBA"/>
</dbReference>
<accession>A0ABD0ZB36</accession>
<comment type="caution">
    <text evidence="8">The sequence shown here is derived from an EMBL/GenBank/DDBJ whole genome shotgun (WGS) entry which is preliminary data.</text>
</comment>
<dbReference type="Gene3D" id="1.20.58.60">
    <property type="match status" value="4"/>
</dbReference>
<feature type="region of interest" description="Disordered" evidence="7">
    <location>
        <begin position="1448"/>
        <end position="1495"/>
    </location>
</feature>
<evidence type="ECO:0000256" key="2">
    <source>
        <dbReference type="ARBA" id="ARBA00022692"/>
    </source>
</evidence>
<dbReference type="GO" id="GO:0016020">
    <property type="term" value="C:membrane"/>
    <property type="evidence" value="ECO:0007669"/>
    <property type="project" value="UniProtKB-SubCell"/>
</dbReference>
<dbReference type="EMBL" id="JBFDAA010000002">
    <property type="protein sequence ID" value="KAL1139468.1"/>
    <property type="molecule type" value="Genomic_DNA"/>
</dbReference>
<dbReference type="PANTHER" id="PTHR47535">
    <property type="entry name" value="MUSCLE-SPECIFIC PROTEIN 300 KDA, ISOFORM G"/>
    <property type="match status" value="1"/>
</dbReference>
<keyword evidence="3" id="KW-0677">Repeat</keyword>
<keyword evidence="9" id="KW-1185">Reference proteome</keyword>
<dbReference type="FunFam" id="1.20.58.60:FF:000171">
    <property type="entry name" value="Uncharacterized protein, isoform B"/>
    <property type="match status" value="1"/>
</dbReference>
<proteinExistence type="predicted"/>
<evidence type="ECO:0000313" key="9">
    <source>
        <dbReference type="Proteomes" id="UP001558652"/>
    </source>
</evidence>
<evidence type="ECO:0000256" key="7">
    <source>
        <dbReference type="SAM" id="MobiDB-lite"/>
    </source>
</evidence>
<organism evidence="8 9">
    <name type="scientific">Ranatra chinensis</name>
    <dbReference type="NCBI Taxonomy" id="642074"/>
    <lineage>
        <taxon>Eukaryota</taxon>
        <taxon>Metazoa</taxon>
        <taxon>Ecdysozoa</taxon>
        <taxon>Arthropoda</taxon>
        <taxon>Hexapoda</taxon>
        <taxon>Insecta</taxon>
        <taxon>Pterygota</taxon>
        <taxon>Neoptera</taxon>
        <taxon>Paraneoptera</taxon>
        <taxon>Hemiptera</taxon>
        <taxon>Heteroptera</taxon>
        <taxon>Panheteroptera</taxon>
        <taxon>Nepomorpha</taxon>
        <taxon>Nepidae</taxon>
        <taxon>Ranatrinae</taxon>
        <taxon>Ranatra</taxon>
    </lineage>
</organism>
<dbReference type="SUPFAM" id="SSF46966">
    <property type="entry name" value="Spectrin repeat"/>
    <property type="match status" value="5"/>
</dbReference>
<dbReference type="CDD" id="cd00176">
    <property type="entry name" value="SPEC"/>
    <property type="match status" value="1"/>
</dbReference>
<reference evidence="8 9" key="1">
    <citation type="submission" date="2024-07" db="EMBL/GenBank/DDBJ databases">
        <title>Chromosome-level genome assembly of the water stick insect Ranatra chinensis (Heteroptera: Nepidae).</title>
        <authorList>
            <person name="Liu X."/>
        </authorList>
    </citation>
    <scope>NUCLEOTIDE SEQUENCE [LARGE SCALE GENOMIC DNA]</scope>
    <source>
        <strain evidence="8">Cailab_2021Rc</strain>
        <tissue evidence="8">Muscle</tissue>
    </source>
</reference>
<keyword evidence="4" id="KW-1133">Transmembrane helix</keyword>
<protein>
    <submittedName>
        <fullName evidence="8">Uncharacterized protein</fullName>
    </submittedName>
</protein>
<keyword evidence="5" id="KW-0472">Membrane</keyword>
<evidence type="ECO:0000256" key="1">
    <source>
        <dbReference type="ARBA" id="ARBA00004370"/>
    </source>
</evidence>
<name>A0ABD0ZB36_9HEMI</name>
<evidence type="ECO:0000256" key="5">
    <source>
        <dbReference type="ARBA" id="ARBA00023136"/>
    </source>
</evidence>
<keyword evidence="2" id="KW-0812">Transmembrane</keyword>
<dbReference type="InterPro" id="IPR052403">
    <property type="entry name" value="LINC-complex_assoc"/>
</dbReference>
<dbReference type="InterPro" id="IPR018159">
    <property type="entry name" value="Spectrin/alpha-actinin"/>
</dbReference>